<sequence>MPTGRPDYWYGTALYFDDSPGDGELTRGPTANWAYDHVNNPSAHHVKAGGGDVDHADITNVLASQHHTKYSDAEALSAVRAIVDDTPVDAATTEPISSNWAFDHNANVSAHHEKLHERYENNLLVGREIGSAGARGVYFFPYGTTTFGAYLQRAGGTDGYMQFENKGAGHITFTADGAQRFEILST</sequence>
<dbReference type="EMBL" id="LAZR01047148">
    <property type="protein sequence ID" value="KKK94897.1"/>
    <property type="molecule type" value="Genomic_DNA"/>
</dbReference>
<evidence type="ECO:0000313" key="1">
    <source>
        <dbReference type="EMBL" id="KKK94897.1"/>
    </source>
</evidence>
<proteinExistence type="predicted"/>
<accession>A0A0F8ZM67</accession>
<organism evidence="1">
    <name type="scientific">marine sediment metagenome</name>
    <dbReference type="NCBI Taxonomy" id="412755"/>
    <lineage>
        <taxon>unclassified sequences</taxon>
        <taxon>metagenomes</taxon>
        <taxon>ecological metagenomes</taxon>
    </lineage>
</organism>
<dbReference type="AlphaFoldDB" id="A0A0F8ZM67"/>
<protein>
    <submittedName>
        <fullName evidence="1">Uncharacterized protein</fullName>
    </submittedName>
</protein>
<feature type="non-terminal residue" evidence="1">
    <location>
        <position position="186"/>
    </location>
</feature>
<reference evidence="1" key="1">
    <citation type="journal article" date="2015" name="Nature">
        <title>Complex archaea that bridge the gap between prokaryotes and eukaryotes.</title>
        <authorList>
            <person name="Spang A."/>
            <person name="Saw J.H."/>
            <person name="Jorgensen S.L."/>
            <person name="Zaremba-Niedzwiedzka K."/>
            <person name="Martijn J."/>
            <person name="Lind A.E."/>
            <person name="van Eijk R."/>
            <person name="Schleper C."/>
            <person name="Guy L."/>
            <person name="Ettema T.J."/>
        </authorList>
    </citation>
    <scope>NUCLEOTIDE SEQUENCE</scope>
</reference>
<comment type="caution">
    <text evidence="1">The sequence shown here is derived from an EMBL/GenBank/DDBJ whole genome shotgun (WGS) entry which is preliminary data.</text>
</comment>
<gene>
    <name evidence="1" type="ORF">LCGC14_2678250</name>
</gene>
<name>A0A0F8ZM67_9ZZZZ</name>